<organism evidence="2 3">
    <name type="scientific">Natronorubrum aibiense</name>
    <dbReference type="NCBI Taxonomy" id="348826"/>
    <lineage>
        <taxon>Archaea</taxon>
        <taxon>Methanobacteriati</taxon>
        <taxon>Methanobacteriota</taxon>
        <taxon>Stenosarchaea group</taxon>
        <taxon>Halobacteria</taxon>
        <taxon>Halobacteriales</taxon>
        <taxon>Natrialbaceae</taxon>
        <taxon>Natronorubrum</taxon>
    </lineage>
</organism>
<protein>
    <submittedName>
        <fullName evidence="2">Uncharacterized protein</fullName>
    </submittedName>
</protein>
<evidence type="ECO:0000313" key="2">
    <source>
        <dbReference type="EMBL" id="QFU84266.1"/>
    </source>
</evidence>
<name>A0A5P9P829_9EURY</name>
<keyword evidence="3" id="KW-1185">Reference proteome</keyword>
<dbReference type="AlphaFoldDB" id="A0A5P9P829"/>
<gene>
    <name evidence="2" type="ORF">GCU68_16920</name>
</gene>
<dbReference type="KEGG" id="nas:GCU68_16920"/>
<dbReference type="RefSeq" id="WP_152943795.1">
    <property type="nucleotide sequence ID" value="NZ_CP045489.1"/>
</dbReference>
<dbReference type="EMBL" id="CP045489">
    <property type="protein sequence ID" value="QFU84266.1"/>
    <property type="molecule type" value="Genomic_DNA"/>
</dbReference>
<dbReference type="GeneID" id="42302760"/>
<dbReference type="InterPro" id="IPR041025">
    <property type="entry name" value="HNH_repeat"/>
</dbReference>
<geneLocation type="plasmid" evidence="2 3">
    <name>unnamed1</name>
</geneLocation>
<accession>A0A5P9P829</accession>
<keyword evidence="2" id="KW-0614">Plasmid</keyword>
<sequence length="375" mass="41711">MTDSMGCPADTCSFEGSIFEVVDHVIESVDEFRYDAHLTEGRRLQENAREARDHGGFDEAIEDLEGALHNFQCAKLFADDVSSIESRCREMLQLIDNLVNQAENATDAGDKAHFESDSNFAGQKYEEAVDALEEARTLATELAPDRVAGIDRHLRSVQVRQESLELSEPHQTVRDLVAAAREHAAAGDRAFHDSEYEVALKEYENARDQYESLADSLQEFSFDESIADSIVCDVCRQRFDGELDSWRINLGVSLQVCPACVRFGSDGNLPNPRTVATEYRAIVENIENIRDGDVGLDWTSDAPLQSDRSEDVGTDGDRRDTRQMLMQLVGLCQQLGAPPSAAELDENTDFGYLDYRNEFGSLSEALQAAGFESQD</sequence>
<evidence type="ECO:0000313" key="3">
    <source>
        <dbReference type="Proteomes" id="UP000326170"/>
    </source>
</evidence>
<feature type="region of interest" description="Disordered" evidence="1">
    <location>
        <begin position="297"/>
        <end position="317"/>
    </location>
</feature>
<dbReference type="OrthoDB" id="350677at2157"/>
<proteinExistence type="predicted"/>
<dbReference type="Pfam" id="PF18780">
    <property type="entry name" value="HNH_repeat"/>
    <property type="match status" value="1"/>
</dbReference>
<reference evidence="2 3" key="1">
    <citation type="journal article" date="2007" name="Int. J. Syst. Evol. Microbiol.">
        <title>Natronorubrum sulfidifaciens sp. nov., an extremely haloalkaliphilic archaeon isolated from Aiding salt lake in Xin-Jiang, China.</title>
        <authorList>
            <person name="Cui H.L."/>
            <person name="Tohty D."/>
            <person name="Liu H.C."/>
            <person name="Liu S.J."/>
            <person name="Oren A."/>
            <person name="Zhou P.J."/>
        </authorList>
    </citation>
    <scope>NUCLEOTIDE SEQUENCE [LARGE SCALE GENOMIC DNA]</scope>
    <source>
        <strain evidence="2 3">7-3</strain>
        <plasmid evidence="2">unnamed1</plasmid>
    </source>
</reference>
<evidence type="ECO:0000256" key="1">
    <source>
        <dbReference type="SAM" id="MobiDB-lite"/>
    </source>
</evidence>
<feature type="compositionally biased region" description="Basic and acidic residues" evidence="1">
    <location>
        <begin position="307"/>
        <end position="317"/>
    </location>
</feature>
<dbReference type="Proteomes" id="UP000326170">
    <property type="component" value="Plasmid unnamed1"/>
</dbReference>